<dbReference type="EMBL" id="JAOYEY010000023">
    <property type="protein sequence ID" value="MCV9884730.1"/>
    <property type="molecule type" value="Genomic_DNA"/>
</dbReference>
<proteinExistence type="predicted"/>
<accession>A0ABT3DCF5</accession>
<evidence type="ECO:0000313" key="2">
    <source>
        <dbReference type="Proteomes" id="UP001526147"/>
    </source>
</evidence>
<dbReference type="RefSeq" id="WP_264141648.1">
    <property type="nucleotide sequence ID" value="NZ_JAOYEY010000023.1"/>
</dbReference>
<keyword evidence="2" id="KW-1185">Reference proteome</keyword>
<name>A0ABT3DCF5_9BACI</name>
<reference evidence="1 2" key="1">
    <citation type="submission" date="2022-10" db="EMBL/GenBank/DDBJ databases">
        <title>Draft genome assembly of moderately radiation resistant bacterium Metabacillus halosaccharovorans.</title>
        <authorList>
            <person name="Pal S."/>
            <person name="Gopinathan A."/>
        </authorList>
    </citation>
    <scope>NUCLEOTIDE SEQUENCE [LARGE SCALE GENOMIC DNA]</scope>
    <source>
        <strain evidence="1 2">VITHBRA001</strain>
    </source>
</reference>
<protein>
    <submittedName>
        <fullName evidence="1">Uncharacterized protein</fullName>
    </submittedName>
</protein>
<gene>
    <name evidence="1" type="ORF">OIH86_03625</name>
</gene>
<organism evidence="1 2">
    <name type="scientific">Metabacillus halosaccharovorans</name>
    <dbReference type="NCBI Taxonomy" id="930124"/>
    <lineage>
        <taxon>Bacteria</taxon>
        <taxon>Bacillati</taxon>
        <taxon>Bacillota</taxon>
        <taxon>Bacilli</taxon>
        <taxon>Bacillales</taxon>
        <taxon>Bacillaceae</taxon>
        <taxon>Metabacillus</taxon>
    </lineage>
</organism>
<comment type="caution">
    <text evidence="1">The sequence shown here is derived from an EMBL/GenBank/DDBJ whole genome shotgun (WGS) entry which is preliminary data.</text>
</comment>
<dbReference type="Proteomes" id="UP001526147">
    <property type="component" value="Unassembled WGS sequence"/>
</dbReference>
<sequence length="94" mass="10785">MDIKTLEYLEERSSKGRSIVKQIEKLTNQIEGVKKARGVMDIYTPTLNIRPNKNIDTVLLGNNYETELVASIYNTFINVTNAEIERLKKELAEL</sequence>
<evidence type="ECO:0000313" key="1">
    <source>
        <dbReference type="EMBL" id="MCV9884730.1"/>
    </source>
</evidence>